<dbReference type="GO" id="GO:0005737">
    <property type="term" value="C:cytoplasm"/>
    <property type="evidence" value="ECO:0007669"/>
    <property type="project" value="TreeGrafter"/>
</dbReference>
<dbReference type="VEuPathDB" id="FungiDB:EYZ11_010227"/>
<dbReference type="InterPro" id="IPR006076">
    <property type="entry name" value="FAD-dep_OxRdtase"/>
</dbReference>
<dbReference type="Gene3D" id="3.50.50.60">
    <property type="entry name" value="FAD/NAD(P)-binding domain"/>
    <property type="match status" value="1"/>
</dbReference>
<dbReference type="PANTHER" id="PTHR13847:SF260">
    <property type="entry name" value="FAD DEPENDENT OXIDOREDUCTASE DOMAIN-CONTAINING PROTEIN"/>
    <property type="match status" value="1"/>
</dbReference>
<reference evidence="3 4" key="1">
    <citation type="submission" date="2019-03" db="EMBL/GenBank/DDBJ databases">
        <title>The genome sequence of a newly discovered highly antifungal drug resistant Aspergillus species, Aspergillus tanneri NIH 1004.</title>
        <authorList>
            <person name="Mounaud S."/>
            <person name="Singh I."/>
            <person name="Joardar V."/>
            <person name="Pakala S."/>
            <person name="Pakala S."/>
            <person name="Venepally P."/>
            <person name="Hoover J."/>
            <person name="Nierman W."/>
            <person name="Chung J."/>
            <person name="Losada L."/>
        </authorList>
    </citation>
    <scope>NUCLEOTIDE SEQUENCE [LARGE SCALE GENOMIC DNA]</scope>
    <source>
        <strain evidence="3 4">NIH1004</strain>
    </source>
</reference>
<protein>
    <recommendedName>
        <fullName evidence="2">FAD dependent oxidoreductase domain-containing protein</fullName>
    </recommendedName>
</protein>
<dbReference type="EMBL" id="SOSA01000535">
    <property type="protein sequence ID" value="THC90311.1"/>
    <property type="molecule type" value="Genomic_DNA"/>
</dbReference>
<dbReference type="Gene3D" id="3.30.9.10">
    <property type="entry name" value="D-Amino Acid Oxidase, subunit A, domain 2"/>
    <property type="match status" value="1"/>
</dbReference>
<name>A0A4S3JB97_9EURO</name>
<keyword evidence="4" id="KW-1185">Reference proteome</keyword>
<dbReference type="PANTHER" id="PTHR13847">
    <property type="entry name" value="SARCOSINE DEHYDROGENASE-RELATED"/>
    <property type="match status" value="1"/>
</dbReference>
<dbReference type="InterPro" id="IPR036188">
    <property type="entry name" value="FAD/NAD-bd_sf"/>
</dbReference>
<organism evidence="3 4">
    <name type="scientific">Aspergillus tanneri</name>
    <dbReference type="NCBI Taxonomy" id="1220188"/>
    <lineage>
        <taxon>Eukaryota</taxon>
        <taxon>Fungi</taxon>
        <taxon>Dikarya</taxon>
        <taxon>Ascomycota</taxon>
        <taxon>Pezizomycotina</taxon>
        <taxon>Eurotiomycetes</taxon>
        <taxon>Eurotiomycetidae</taxon>
        <taxon>Eurotiales</taxon>
        <taxon>Aspergillaceae</taxon>
        <taxon>Aspergillus</taxon>
        <taxon>Aspergillus subgen. Circumdati</taxon>
    </lineage>
</organism>
<accession>A0A4S3JB97</accession>
<evidence type="ECO:0000313" key="4">
    <source>
        <dbReference type="Proteomes" id="UP000308092"/>
    </source>
</evidence>
<evidence type="ECO:0000256" key="1">
    <source>
        <dbReference type="SAM" id="MobiDB-lite"/>
    </source>
</evidence>
<evidence type="ECO:0000313" key="3">
    <source>
        <dbReference type="EMBL" id="THC90311.1"/>
    </source>
</evidence>
<comment type="caution">
    <text evidence="3">The sequence shown here is derived from an EMBL/GenBank/DDBJ whole genome shotgun (WGS) entry which is preliminary data.</text>
</comment>
<dbReference type="Pfam" id="PF01266">
    <property type="entry name" value="DAO"/>
    <property type="match status" value="1"/>
</dbReference>
<dbReference type="Proteomes" id="UP000308092">
    <property type="component" value="Unassembled WGS sequence"/>
</dbReference>
<dbReference type="AlphaFoldDB" id="A0A4S3JB97"/>
<proteinExistence type="predicted"/>
<dbReference type="SUPFAM" id="SSF51905">
    <property type="entry name" value="FAD/NAD(P)-binding domain"/>
    <property type="match status" value="1"/>
</dbReference>
<gene>
    <name evidence="3" type="ORF">EYZ11_010227</name>
</gene>
<sequence length="519" mass="56848">MAHASNITKLPGEVLAKLIGQVYSDPQVPVSNPTVPTWQEPPHPLAETQSDNLSPAIDFAIIGSGITGCSVAKHLLEDSRSANRSVTVFEARTLTSGATSRNAGFLLSHIPSDFKDMVEIFGNKSAIGIAKLCQRTVKGMKQLAESLGPDTLAASEKRPVRAILSFSEKEVMKAALESIALYEEIFPEEKGSFSTITPETLDKVYQVKGFAGALATDGEVLWPYRLVTRIFADLLRRYSSRFSIETKTPVTSIAYSPTTNDKYPFILTTPRGVVRAGQVLHCTNAWGSHLVPNLRGKILPTRHINSCQRPGPKFPKLGNKLCWMWFILPSYDPASGIVDTGLYYMQQNGETHDLFFGGNRAHIEDIINADDSIVSLVQGTQVSTLLPKLFNRRWDNPATGEVQSSVVDKVWSGIIGATPDHLPLVGSLPASITGRGEGEWIAAGYNGYGMVQCLSTGEALARMALGDPQPVWLPDMLLPSEERLTDEARMGLEAALSRTLNITYNSMKQIMRGRYNYTY</sequence>
<feature type="domain" description="FAD dependent oxidoreductase" evidence="2">
    <location>
        <begin position="58"/>
        <end position="463"/>
    </location>
</feature>
<evidence type="ECO:0000259" key="2">
    <source>
        <dbReference type="Pfam" id="PF01266"/>
    </source>
</evidence>
<feature type="region of interest" description="Disordered" evidence="1">
    <location>
        <begin position="30"/>
        <end position="50"/>
    </location>
</feature>